<dbReference type="AlphaFoldDB" id="A0A926DK09"/>
<gene>
    <name evidence="3" type="ORF">H8693_09365</name>
</gene>
<feature type="chain" id="PRO_5037275426" evidence="2">
    <location>
        <begin position="24"/>
        <end position="209"/>
    </location>
</feature>
<feature type="compositionally biased region" description="Low complexity" evidence="1">
    <location>
        <begin position="28"/>
        <end position="62"/>
    </location>
</feature>
<evidence type="ECO:0000256" key="1">
    <source>
        <dbReference type="SAM" id="MobiDB-lite"/>
    </source>
</evidence>
<proteinExistence type="predicted"/>
<name>A0A926DK09_9FIRM</name>
<dbReference type="EMBL" id="JACRSS010000005">
    <property type="protein sequence ID" value="MBC8539139.1"/>
    <property type="molecule type" value="Genomic_DNA"/>
</dbReference>
<sequence>MKRNRVIAGAMALVCAFCLAACAAPPEAAPSGTPSANAQPSAGASASPQTPAASPEASQPAAGSMEAVREAIHGVLKADGVQGGIAESEYADGAFPGYAVQNLPEGMEEIPPSALQADGMESGLYIQALMNVRSDLIYVIRATDEEAAKTIEEQLKEVLAGQEETWKQYLPDQYEKVQNTILKREGTLVYYITYDNPEAVEQAILGAAK</sequence>
<evidence type="ECO:0000256" key="2">
    <source>
        <dbReference type="SAM" id="SignalP"/>
    </source>
</evidence>
<reference evidence="3" key="1">
    <citation type="submission" date="2020-08" db="EMBL/GenBank/DDBJ databases">
        <title>Genome public.</title>
        <authorList>
            <person name="Liu C."/>
            <person name="Sun Q."/>
        </authorList>
    </citation>
    <scope>NUCLEOTIDE SEQUENCE</scope>
    <source>
        <strain evidence="3">NSJ-63</strain>
    </source>
</reference>
<organism evidence="3 4">
    <name type="scientific">Guopingia tenuis</name>
    <dbReference type="NCBI Taxonomy" id="2763656"/>
    <lineage>
        <taxon>Bacteria</taxon>
        <taxon>Bacillati</taxon>
        <taxon>Bacillota</taxon>
        <taxon>Clostridia</taxon>
        <taxon>Christensenellales</taxon>
        <taxon>Christensenellaceae</taxon>
        <taxon>Guopingia</taxon>
    </lineage>
</organism>
<feature type="region of interest" description="Disordered" evidence="1">
    <location>
        <begin position="28"/>
        <end position="65"/>
    </location>
</feature>
<evidence type="ECO:0000313" key="3">
    <source>
        <dbReference type="EMBL" id="MBC8539139.1"/>
    </source>
</evidence>
<comment type="caution">
    <text evidence="3">The sequence shown here is derived from an EMBL/GenBank/DDBJ whole genome shotgun (WGS) entry which is preliminary data.</text>
</comment>
<evidence type="ECO:0000313" key="4">
    <source>
        <dbReference type="Proteomes" id="UP000617951"/>
    </source>
</evidence>
<accession>A0A926DK09</accession>
<protein>
    <submittedName>
        <fullName evidence="3">DUF4358 domain-containing protein</fullName>
    </submittedName>
</protein>
<dbReference type="Proteomes" id="UP000617951">
    <property type="component" value="Unassembled WGS sequence"/>
</dbReference>
<dbReference type="InterPro" id="IPR025648">
    <property type="entry name" value="DUF4358"/>
</dbReference>
<dbReference type="Pfam" id="PF14270">
    <property type="entry name" value="DUF4358"/>
    <property type="match status" value="1"/>
</dbReference>
<dbReference type="RefSeq" id="WP_249280753.1">
    <property type="nucleotide sequence ID" value="NZ_JACRSS010000005.1"/>
</dbReference>
<keyword evidence="4" id="KW-1185">Reference proteome</keyword>
<keyword evidence="2" id="KW-0732">Signal</keyword>
<feature type="signal peptide" evidence="2">
    <location>
        <begin position="1"/>
        <end position="23"/>
    </location>
</feature>